<reference evidence="4" key="2">
    <citation type="submission" date="2023-01" db="EMBL/GenBank/DDBJ databases">
        <title>Draft genome sequence of Paraferrimonas sedimenticola strain NBRC 101628.</title>
        <authorList>
            <person name="Sun Q."/>
            <person name="Mori K."/>
        </authorList>
    </citation>
    <scope>NUCLEOTIDE SEQUENCE</scope>
    <source>
        <strain evidence="4">NBRC 101628</strain>
    </source>
</reference>
<dbReference type="GO" id="GO:0016020">
    <property type="term" value="C:membrane"/>
    <property type="evidence" value="ECO:0007669"/>
    <property type="project" value="TreeGrafter"/>
</dbReference>
<dbReference type="Gene3D" id="2.60.40.10">
    <property type="entry name" value="Immunoglobulins"/>
    <property type="match status" value="6"/>
</dbReference>
<feature type="domain" description="PKD/Chitinase" evidence="3">
    <location>
        <begin position="404"/>
        <end position="492"/>
    </location>
</feature>
<dbReference type="PANTHER" id="PTHR46182">
    <property type="entry name" value="FI19480P1"/>
    <property type="match status" value="1"/>
</dbReference>
<keyword evidence="5" id="KW-1185">Reference proteome</keyword>
<evidence type="ECO:0000256" key="2">
    <source>
        <dbReference type="SAM" id="SignalP"/>
    </source>
</evidence>
<dbReference type="RefSeq" id="WP_095504346.1">
    <property type="nucleotide sequence ID" value="NZ_BSNC01000005.1"/>
</dbReference>
<dbReference type="InterPro" id="IPR017868">
    <property type="entry name" value="Filamin/ABP280_repeat-like"/>
</dbReference>
<dbReference type="InterPro" id="IPR029865">
    <property type="entry name" value="KIAA0319-like"/>
</dbReference>
<evidence type="ECO:0000313" key="5">
    <source>
        <dbReference type="Proteomes" id="UP001161422"/>
    </source>
</evidence>
<evidence type="ECO:0000259" key="3">
    <source>
        <dbReference type="SMART" id="SM00089"/>
    </source>
</evidence>
<dbReference type="Proteomes" id="UP001161422">
    <property type="component" value="Unassembled WGS sequence"/>
</dbReference>
<dbReference type="InterPro" id="IPR022409">
    <property type="entry name" value="PKD/Chitinase_dom"/>
</dbReference>
<dbReference type="SMART" id="SM00089">
    <property type="entry name" value="PKD"/>
    <property type="match status" value="4"/>
</dbReference>
<proteinExistence type="predicted"/>
<feature type="region of interest" description="Disordered" evidence="1">
    <location>
        <begin position="18"/>
        <end position="41"/>
    </location>
</feature>
<gene>
    <name evidence="4" type="ORF">GCM10007895_23510</name>
</gene>
<feature type="region of interest" description="Disordered" evidence="1">
    <location>
        <begin position="127"/>
        <end position="207"/>
    </location>
</feature>
<dbReference type="AlphaFoldDB" id="A0AA37W172"/>
<dbReference type="Pfam" id="PF22352">
    <property type="entry name" value="K319L-like_PKD"/>
    <property type="match status" value="1"/>
</dbReference>
<dbReference type="InterPro" id="IPR000601">
    <property type="entry name" value="PKD_dom"/>
</dbReference>
<dbReference type="InterPro" id="IPR013783">
    <property type="entry name" value="Ig-like_fold"/>
</dbReference>
<comment type="caution">
    <text evidence="4">The sequence shown here is derived from an EMBL/GenBank/DDBJ whole genome shotgun (WGS) entry which is preliminary data.</text>
</comment>
<dbReference type="PROSITE" id="PS51257">
    <property type="entry name" value="PROKAR_LIPOPROTEIN"/>
    <property type="match status" value="1"/>
</dbReference>
<dbReference type="SUPFAM" id="SSF49299">
    <property type="entry name" value="PKD domain"/>
    <property type="match status" value="3"/>
</dbReference>
<evidence type="ECO:0000313" key="4">
    <source>
        <dbReference type="EMBL" id="GLP97045.1"/>
    </source>
</evidence>
<accession>A0AA37W172</accession>
<protein>
    <recommendedName>
        <fullName evidence="3">PKD/Chitinase domain-containing protein</fullName>
    </recommendedName>
</protein>
<organism evidence="4 5">
    <name type="scientific">Paraferrimonas sedimenticola</name>
    <dbReference type="NCBI Taxonomy" id="375674"/>
    <lineage>
        <taxon>Bacteria</taxon>
        <taxon>Pseudomonadati</taxon>
        <taxon>Pseudomonadota</taxon>
        <taxon>Gammaproteobacteria</taxon>
        <taxon>Alteromonadales</taxon>
        <taxon>Ferrimonadaceae</taxon>
        <taxon>Paraferrimonas</taxon>
    </lineage>
</organism>
<feature type="domain" description="PKD/Chitinase" evidence="3">
    <location>
        <begin position="302"/>
        <end position="395"/>
    </location>
</feature>
<feature type="chain" id="PRO_5041358038" description="PKD/Chitinase domain-containing protein" evidence="2">
    <location>
        <begin position="18"/>
        <end position="896"/>
    </location>
</feature>
<dbReference type="PANTHER" id="PTHR46182:SF2">
    <property type="entry name" value="FI19480P1"/>
    <property type="match status" value="1"/>
</dbReference>
<sequence>MKKFVVGLLALSLAACGGESSNEPEKEVDPDNGGGQTNNIPVAALSGPLSVVLGGTIELDGSSSNDPDGDSLTFVWSFSSQPEGSLLPNTLLGDNAKVAFKPEVLGDYTVQLIVNDGVADSSPALISFSVTAPDPDGSGPGKDGTDPGDGGTDPGDGGTDPGDGGTDPGDGGTDPGDGGTDPGDGGTDPGDGGTDPSPTPNNPPVAVVPSSIEVALGEQATIDGSQSFDVDGDRLTYFWTLLQTPEGSANTSSDFEYSSSGVSFIPDQAGTYRVQLVVSDGFIDSSPVIIEVEVAAGNEAPVANAGYEVTVEVNNSIEFDGSRSYDNDGDIAEYKWSLVSGPYGSALVSPQYTLVTSESKVQGPTFDVVGTYVFELVVNDGELDSEASELTVTVKPPNTPPTVSIKVPGYGQDYYMGGEAVFYSDVYDKDGDDITYSWSFSYVPTGSNLANKVSEKSYFAFHPDKAGFYTASLFVSDGRDSTEAVEVNLEVKAAPKIALKAVVQSGSNRLRARVGEELILDFSQSVSPEGRPLEYEYKMVRSSSMNLDATITSSQSEKAIAKFLANESGFTIVTARVFDGENYSDYLNFYIDVYAGHEKVPTYISSDKQQHVMLGDEVVLSGAEAINASDSLIDYYWSRKGTVLETEDHGLLDIYYYSTLIRYNAELIENPTLPGRYEYSVEVDDYYKYGQVQEVTLFVYDTAPVVAKTAGKVNTTIGAEVALDGSASLGMAEDVSAKWYLISAPDDSTSAITDESEITASFGVDVEGYYVFQLNLSKGDEVVSVEQLSVVASTNGKPTAVIAPVDSSVVNNVILLDGTASSDPDGDSLTYDWKIVGTSYQYGLNLVSQVGSFDDASSATPTLTLKDTFTADQVVIGLTVSDGTDSSERSTIVINR</sequence>
<feature type="domain" description="PKD/Chitinase" evidence="3">
    <location>
        <begin position="42"/>
        <end position="133"/>
    </location>
</feature>
<feature type="domain" description="PKD/Chitinase" evidence="3">
    <location>
        <begin position="205"/>
        <end position="295"/>
    </location>
</feature>
<name>A0AA37W172_9GAMM</name>
<dbReference type="Pfam" id="PF00801">
    <property type="entry name" value="PKD"/>
    <property type="match status" value="1"/>
</dbReference>
<dbReference type="PROSITE" id="PS50194">
    <property type="entry name" value="FILAMIN_REPEAT"/>
    <property type="match status" value="1"/>
</dbReference>
<feature type="signal peptide" evidence="2">
    <location>
        <begin position="1"/>
        <end position="17"/>
    </location>
</feature>
<dbReference type="EMBL" id="BSNC01000005">
    <property type="protein sequence ID" value="GLP97045.1"/>
    <property type="molecule type" value="Genomic_DNA"/>
</dbReference>
<dbReference type="GO" id="GO:0031410">
    <property type="term" value="C:cytoplasmic vesicle"/>
    <property type="evidence" value="ECO:0007669"/>
    <property type="project" value="TreeGrafter"/>
</dbReference>
<reference evidence="4" key="1">
    <citation type="journal article" date="2014" name="Int. J. Syst. Evol. Microbiol.">
        <title>Complete genome sequence of Corynebacterium casei LMG S-19264T (=DSM 44701T), isolated from a smear-ripened cheese.</title>
        <authorList>
            <consortium name="US DOE Joint Genome Institute (JGI-PGF)"/>
            <person name="Walter F."/>
            <person name="Albersmeier A."/>
            <person name="Kalinowski J."/>
            <person name="Ruckert C."/>
        </authorList>
    </citation>
    <scope>NUCLEOTIDE SEQUENCE</scope>
    <source>
        <strain evidence="4">NBRC 101628</strain>
    </source>
</reference>
<evidence type="ECO:0000256" key="1">
    <source>
        <dbReference type="SAM" id="MobiDB-lite"/>
    </source>
</evidence>
<dbReference type="InterPro" id="IPR035986">
    <property type="entry name" value="PKD_dom_sf"/>
</dbReference>
<feature type="compositionally biased region" description="Gly residues" evidence="1">
    <location>
        <begin position="138"/>
        <end position="193"/>
    </location>
</feature>
<keyword evidence="2" id="KW-0732">Signal</keyword>